<evidence type="ECO:0008006" key="3">
    <source>
        <dbReference type="Google" id="ProtNLM"/>
    </source>
</evidence>
<proteinExistence type="predicted"/>
<evidence type="ECO:0000313" key="2">
    <source>
        <dbReference type="Proteomes" id="UP000241964"/>
    </source>
</evidence>
<name>A0A2P8FP24_9BACT</name>
<dbReference type="EMBL" id="PYAS01000016">
    <property type="protein sequence ID" value="PSL23474.1"/>
    <property type="molecule type" value="Genomic_DNA"/>
</dbReference>
<accession>A0A2P8FP24</accession>
<comment type="caution">
    <text evidence="1">The sequence shown here is derived from an EMBL/GenBank/DDBJ whole genome shotgun (WGS) entry which is preliminary data.</text>
</comment>
<organism evidence="1 2">
    <name type="scientific">Dyadobacter jiangsuensis</name>
    <dbReference type="NCBI Taxonomy" id="1591085"/>
    <lineage>
        <taxon>Bacteria</taxon>
        <taxon>Pseudomonadati</taxon>
        <taxon>Bacteroidota</taxon>
        <taxon>Cytophagia</taxon>
        <taxon>Cytophagales</taxon>
        <taxon>Spirosomataceae</taxon>
        <taxon>Dyadobacter</taxon>
    </lineage>
</organism>
<gene>
    <name evidence="1" type="ORF">CLV60_11629</name>
</gene>
<evidence type="ECO:0000313" key="1">
    <source>
        <dbReference type="EMBL" id="PSL23474.1"/>
    </source>
</evidence>
<dbReference type="Proteomes" id="UP000241964">
    <property type="component" value="Unassembled WGS sequence"/>
</dbReference>
<dbReference type="OrthoDB" id="982480at2"/>
<keyword evidence="2" id="KW-1185">Reference proteome</keyword>
<dbReference type="RefSeq" id="WP_106598601.1">
    <property type="nucleotide sequence ID" value="NZ_PYAS01000016.1"/>
</dbReference>
<sequence>MTVDEQIKAAYKKKVEGSLEKAVRIYALQAYTNIVISTPVGNPDLWKSDPPPGYVGGRARANWNIDINTVDLSVTESTDAPDTVQAINVTAKYKVKDTIYISNNLPYIQRLNEGWSSQAPENFVDKGLMLASRQAKQIIARELK</sequence>
<reference evidence="1 2" key="1">
    <citation type="submission" date="2018-03" db="EMBL/GenBank/DDBJ databases">
        <title>Genomic Encyclopedia of Archaeal and Bacterial Type Strains, Phase II (KMG-II): from individual species to whole genera.</title>
        <authorList>
            <person name="Goeker M."/>
        </authorList>
    </citation>
    <scope>NUCLEOTIDE SEQUENCE [LARGE SCALE GENOMIC DNA]</scope>
    <source>
        <strain evidence="1 2">DSM 29057</strain>
    </source>
</reference>
<protein>
    <recommendedName>
        <fullName evidence="3">Neck protein</fullName>
    </recommendedName>
</protein>
<dbReference type="AlphaFoldDB" id="A0A2P8FP24"/>